<dbReference type="Pfam" id="PF13962">
    <property type="entry name" value="PGG"/>
    <property type="match status" value="1"/>
</dbReference>
<keyword evidence="4 8" id="KW-1133">Transmembrane helix</keyword>
<feature type="repeat" description="ANK" evidence="7">
    <location>
        <begin position="243"/>
        <end position="264"/>
    </location>
</feature>
<sequence length="575" mass="63733">MDQSTSNSVQASPSNGYHHQTETITYMSLDLYKAAEDGKIDPFKNFAGPLDLLVTPIKDTILHLNLASPSERSTSFVKEALDMCPQILLQINADGDTLLHIAARYGHLDIVKLLIEHTRAQHQDLESAGEAVRQMLRMTNKSKETALHEAARNDHPDLVELLIEQDPDFVHSSNDFGETPLYLASERGHLEVVVIMLKACTSLAYGGPNGKTALHAAAMHRHGGIVHAILDKKTSLVNKADEMGWTPLHYAAYIGASRVVKQLLGYDKYVAYAADKARRRTALHLAACQANIKSMREIIFKCPDCCKLVDNRGWNVAHYAVISKSDDALKILLANPSCIYLVNEKDAQGNTPLHLLAALQSHPRSLMHHAKGHRFAVYRQNFLCIKELLSRSPCRKKEIQEWMRDLGGGPLGQIVIKKDDFILTFERARDSHIVVAALVATVTFAAAFTLPGGYRSNDDEKDQGVAILGKNSAFKAFLITDAIAMVLSTSSLFIHFTLALHGYRQRFMWLMVYAFRCIVFAIEAMVVAFVTGTYAVLSPSQGLAISTCAIGLSFFIFVFFILTRINSTIFKFSGI</sequence>
<feature type="domain" description="PGG" evidence="9">
    <location>
        <begin position="425"/>
        <end position="536"/>
    </location>
</feature>
<dbReference type="eggNOG" id="KOG0504">
    <property type="taxonomic scope" value="Eukaryota"/>
</dbReference>
<feature type="transmembrane region" description="Helical" evidence="8">
    <location>
        <begin position="474"/>
        <end position="498"/>
    </location>
</feature>
<keyword evidence="5 7" id="KW-0040">ANK repeat</keyword>
<dbReference type="GO" id="GO:0016020">
    <property type="term" value="C:membrane"/>
    <property type="evidence" value="ECO:0000318"/>
    <property type="project" value="GO_Central"/>
</dbReference>
<dbReference type="InterPro" id="IPR026961">
    <property type="entry name" value="PGG_dom"/>
</dbReference>
<evidence type="ECO:0000256" key="1">
    <source>
        <dbReference type="ARBA" id="ARBA00004141"/>
    </source>
</evidence>
<evidence type="ECO:0000313" key="10">
    <source>
        <dbReference type="EMBL" id="EEF28995.1"/>
    </source>
</evidence>
<gene>
    <name evidence="10" type="ORF">RCOM_0446110</name>
</gene>
<dbReference type="PANTHER" id="PTHR24186">
    <property type="entry name" value="PROTEIN PHOSPHATASE 1 REGULATORY SUBUNIT"/>
    <property type="match status" value="1"/>
</dbReference>
<evidence type="ECO:0000256" key="5">
    <source>
        <dbReference type="ARBA" id="ARBA00023043"/>
    </source>
</evidence>
<dbReference type="Pfam" id="PF12796">
    <property type="entry name" value="Ank_2"/>
    <property type="match status" value="3"/>
</dbReference>
<evidence type="ECO:0000256" key="7">
    <source>
        <dbReference type="PROSITE-ProRule" id="PRU00023"/>
    </source>
</evidence>
<feature type="repeat" description="ANK" evidence="7">
    <location>
        <begin position="176"/>
        <end position="198"/>
    </location>
</feature>
<keyword evidence="3" id="KW-0677">Repeat</keyword>
<dbReference type="Gene3D" id="1.25.40.20">
    <property type="entry name" value="Ankyrin repeat-containing domain"/>
    <property type="match status" value="2"/>
</dbReference>
<evidence type="ECO:0000256" key="2">
    <source>
        <dbReference type="ARBA" id="ARBA00022692"/>
    </source>
</evidence>
<accession>B9T576</accession>
<dbReference type="SMART" id="SM00248">
    <property type="entry name" value="ANK"/>
    <property type="match status" value="9"/>
</dbReference>
<evidence type="ECO:0000259" key="9">
    <source>
        <dbReference type="Pfam" id="PF13962"/>
    </source>
</evidence>
<keyword evidence="6 8" id="KW-0472">Membrane</keyword>
<proteinExistence type="predicted"/>
<reference evidence="11" key="1">
    <citation type="journal article" date="2010" name="Nat. Biotechnol.">
        <title>Draft genome sequence of the oilseed species Ricinus communis.</title>
        <authorList>
            <person name="Chan A.P."/>
            <person name="Crabtree J."/>
            <person name="Zhao Q."/>
            <person name="Lorenzi H."/>
            <person name="Orvis J."/>
            <person name="Puiu D."/>
            <person name="Melake-Berhan A."/>
            <person name="Jones K.M."/>
            <person name="Redman J."/>
            <person name="Chen G."/>
            <person name="Cahoon E.B."/>
            <person name="Gedil M."/>
            <person name="Stanke M."/>
            <person name="Haas B.J."/>
            <person name="Wortman J.R."/>
            <person name="Fraser-Liggett C.M."/>
            <person name="Ravel J."/>
            <person name="Rabinowicz P.D."/>
        </authorList>
    </citation>
    <scope>NUCLEOTIDE SEQUENCE [LARGE SCALE GENOMIC DNA]</scope>
    <source>
        <strain evidence="11">cv. Hale</strain>
    </source>
</reference>
<dbReference type="InterPro" id="IPR002110">
    <property type="entry name" value="Ankyrin_rpt"/>
</dbReference>
<dbReference type="Proteomes" id="UP000008311">
    <property type="component" value="Unassembled WGS sequence"/>
</dbReference>
<evidence type="ECO:0000256" key="8">
    <source>
        <dbReference type="SAM" id="Phobius"/>
    </source>
</evidence>
<feature type="transmembrane region" description="Helical" evidence="8">
    <location>
        <begin position="543"/>
        <end position="562"/>
    </location>
</feature>
<comment type="subcellular location">
    <subcellularLocation>
        <location evidence="1">Membrane</location>
        <topology evidence="1">Multi-pass membrane protein</topology>
    </subcellularLocation>
</comment>
<dbReference type="PROSITE" id="PS50297">
    <property type="entry name" value="ANK_REP_REGION"/>
    <property type="match status" value="4"/>
</dbReference>
<evidence type="ECO:0000313" key="11">
    <source>
        <dbReference type="Proteomes" id="UP000008311"/>
    </source>
</evidence>
<evidence type="ECO:0000256" key="4">
    <source>
        <dbReference type="ARBA" id="ARBA00022989"/>
    </source>
</evidence>
<evidence type="ECO:0000256" key="3">
    <source>
        <dbReference type="ARBA" id="ARBA00022737"/>
    </source>
</evidence>
<name>B9T576_RICCO</name>
<feature type="repeat" description="ANK" evidence="7">
    <location>
        <begin position="94"/>
        <end position="117"/>
    </location>
</feature>
<evidence type="ECO:0000256" key="6">
    <source>
        <dbReference type="ARBA" id="ARBA00023136"/>
    </source>
</evidence>
<dbReference type="PROSITE" id="PS50088">
    <property type="entry name" value="ANK_REPEAT"/>
    <property type="match status" value="4"/>
</dbReference>
<feature type="repeat" description="ANK" evidence="7">
    <location>
        <begin position="142"/>
        <end position="174"/>
    </location>
</feature>
<dbReference type="KEGG" id="rcu:8261741"/>
<dbReference type="PANTHER" id="PTHR24186:SF50">
    <property type="entry name" value="ANKYRIN REPEAT-CONTAINING PROTEIN ITN1-LIKE ISOFORM X1"/>
    <property type="match status" value="1"/>
</dbReference>
<dbReference type="SUPFAM" id="SSF48403">
    <property type="entry name" value="Ankyrin repeat"/>
    <property type="match status" value="1"/>
</dbReference>
<dbReference type="InParanoid" id="B9T576"/>
<feature type="transmembrane region" description="Helical" evidence="8">
    <location>
        <begin position="510"/>
        <end position="537"/>
    </location>
</feature>
<protein>
    <submittedName>
        <fullName evidence="10">Ankyrin repeat-containing protein, putative</fullName>
    </submittedName>
</protein>
<dbReference type="InterPro" id="IPR036770">
    <property type="entry name" value="Ankyrin_rpt-contain_sf"/>
</dbReference>
<dbReference type="AlphaFoldDB" id="B9T576"/>
<dbReference type="OrthoDB" id="944730at2759"/>
<keyword evidence="2 8" id="KW-0812">Transmembrane</keyword>
<feature type="transmembrane region" description="Helical" evidence="8">
    <location>
        <begin position="433"/>
        <end position="454"/>
    </location>
</feature>
<dbReference type="EMBL" id="EQ974512">
    <property type="protein sequence ID" value="EEF28995.1"/>
    <property type="molecule type" value="Genomic_DNA"/>
</dbReference>
<dbReference type="Pfam" id="PF00023">
    <property type="entry name" value="Ank"/>
    <property type="match status" value="1"/>
</dbReference>
<dbReference type="STRING" id="3988.B9T576"/>
<organism evidence="10 11">
    <name type="scientific">Ricinus communis</name>
    <name type="common">Castor bean</name>
    <dbReference type="NCBI Taxonomy" id="3988"/>
    <lineage>
        <taxon>Eukaryota</taxon>
        <taxon>Viridiplantae</taxon>
        <taxon>Streptophyta</taxon>
        <taxon>Embryophyta</taxon>
        <taxon>Tracheophyta</taxon>
        <taxon>Spermatophyta</taxon>
        <taxon>Magnoliopsida</taxon>
        <taxon>eudicotyledons</taxon>
        <taxon>Gunneridae</taxon>
        <taxon>Pentapetalae</taxon>
        <taxon>rosids</taxon>
        <taxon>fabids</taxon>
        <taxon>Malpighiales</taxon>
        <taxon>Euphorbiaceae</taxon>
        <taxon>Acalyphoideae</taxon>
        <taxon>Acalypheae</taxon>
        <taxon>Ricinus</taxon>
    </lineage>
</organism>
<keyword evidence="11" id="KW-1185">Reference proteome</keyword>